<proteinExistence type="predicted"/>
<keyword evidence="3" id="KW-0804">Transcription</keyword>
<dbReference type="SUPFAM" id="SSF46955">
    <property type="entry name" value="Putative DNA-binding domain"/>
    <property type="match status" value="1"/>
</dbReference>
<dbReference type="GO" id="GO:0003700">
    <property type="term" value="F:DNA-binding transcription factor activity"/>
    <property type="evidence" value="ECO:0007669"/>
    <property type="project" value="InterPro"/>
</dbReference>
<dbReference type="PROSITE" id="PS50937">
    <property type="entry name" value="HTH_MERR_2"/>
    <property type="match status" value="1"/>
</dbReference>
<feature type="domain" description="HTH merR-type" evidence="5">
    <location>
        <begin position="1"/>
        <end position="69"/>
    </location>
</feature>
<dbReference type="Pfam" id="PF09278">
    <property type="entry name" value="MerR-DNA-bind"/>
    <property type="match status" value="1"/>
</dbReference>
<dbReference type="Proteomes" id="UP001139238">
    <property type="component" value="Unassembled WGS sequence"/>
</dbReference>
<sequence>MNINEVAKLTELSPRQIREYEKLGLLQTIQRTDSGYRVFSDTQLQRLKFIKHARDVGFSLAQIEALLALQDNKQRSNAQVKALTRNHIDELSDKIQRLQSMKTTLQGWHDSCLGDGSPTCSILEGLQDGVQDGVQDGSVTKHACHIERSH</sequence>
<dbReference type="PANTHER" id="PTHR30204">
    <property type="entry name" value="REDOX-CYCLING DRUG-SENSING TRANSCRIPTIONAL ACTIVATOR SOXR"/>
    <property type="match status" value="1"/>
</dbReference>
<comment type="caution">
    <text evidence="6">The sequence shown here is derived from an EMBL/GenBank/DDBJ whole genome shotgun (WGS) entry which is preliminary data.</text>
</comment>
<name>A0A9X1UQB0_9GAMM</name>
<protein>
    <submittedName>
        <fullName evidence="6">MerR family DNA-binding protein</fullName>
    </submittedName>
</protein>
<evidence type="ECO:0000313" key="6">
    <source>
        <dbReference type="EMBL" id="MCG8146979.1"/>
    </source>
</evidence>
<keyword evidence="1" id="KW-0805">Transcription regulation</keyword>
<keyword evidence="2 6" id="KW-0238">DNA-binding</keyword>
<dbReference type="InterPro" id="IPR047057">
    <property type="entry name" value="MerR_fam"/>
</dbReference>
<organism evidence="6 7">
    <name type="scientific">Moraxella tetraodonis</name>
    <dbReference type="NCBI Taxonomy" id="2767221"/>
    <lineage>
        <taxon>Bacteria</taxon>
        <taxon>Pseudomonadati</taxon>
        <taxon>Pseudomonadota</taxon>
        <taxon>Gammaproteobacteria</taxon>
        <taxon>Moraxellales</taxon>
        <taxon>Moraxellaceae</taxon>
        <taxon>Moraxella</taxon>
    </lineage>
</organism>
<dbReference type="EMBL" id="JACSYB010000001">
    <property type="protein sequence ID" value="MCG8146979.1"/>
    <property type="molecule type" value="Genomic_DNA"/>
</dbReference>
<feature type="coiled-coil region" evidence="4">
    <location>
        <begin position="66"/>
        <end position="101"/>
    </location>
</feature>
<dbReference type="AlphaFoldDB" id="A0A9X1UQB0"/>
<evidence type="ECO:0000256" key="2">
    <source>
        <dbReference type="ARBA" id="ARBA00023125"/>
    </source>
</evidence>
<dbReference type="Pfam" id="PF00376">
    <property type="entry name" value="MerR"/>
    <property type="match status" value="1"/>
</dbReference>
<gene>
    <name evidence="6" type="ORF">H9W84_02365</name>
</gene>
<dbReference type="Gene3D" id="1.10.1660.10">
    <property type="match status" value="1"/>
</dbReference>
<dbReference type="InterPro" id="IPR015358">
    <property type="entry name" value="Tscrpt_reg_MerR_DNA-bd"/>
</dbReference>
<dbReference type="PRINTS" id="PR00040">
    <property type="entry name" value="HTHMERR"/>
</dbReference>
<evidence type="ECO:0000256" key="3">
    <source>
        <dbReference type="ARBA" id="ARBA00023163"/>
    </source>
</evidence>
<keyword evidence="4" id="KW-0175">Coiled coil</keyword>
<dbReference type="InterPro" id="IPR000551">
    <property type="entry name" value="MerR-type_HTH_dom"/>
</dbReference>
<dbReference type="SMART" id="SM00422">
    <property type="entry name" value="HTH_MERR"/>
    <property type="match status" value="1"/>
</dbReference>
<keyword evidence="7" id="KW-1185">Reference proteome</keyword>
<reference evidence="6" key="1">
    <citation type="submission" date="2021-08" db="EMBL/GenBank/DDBJ databases">
        <title>Complete genome sequence of Moraxella sp strain PS-22.</title>
        <authorList>
            <person name="Das S.K."/>
        </authorList>
    </citation>
    <scope>NUCLEOTIDE SEQUENCE</scope>
    <source>
        <strain evidence="6">PS-22</strain>
    </source>
</reference>
<evidence type="ECO:0000256" key="4">
    <source>
        <dbReference type="SAM" id="Coils"/>
    </source>
</evidence>
<dbReference type="RefSeq" id="WP_065253197.1">
    <property type="nucleotide sequence ID" value="NZ_JACSYB010000001.1"/>
</dbReference>
<evidence type="ECO:0000313" key="7">
    <source>
        <dbReference type="Proteomes" id="UP001139238"/>
    </source>
</evidence>
<dbReference type="GO" id="GO:0003677">
    <property type="term" value="F:DNA binding"/>
    <property type="evidence" value="ECO:0007669"/>
    <property type="project" value="UniProtKB-KW"/>
</dbReference>
<dbReference type="PANTHER" id="PTHR30204:SF94">
    <property type="entry name" value="HEAVY METAL-DEPENDENT TRANSCRIPTIONAL REGULATOR HI_0293-RELATED"/>
    <property type="match status" value="1"/>
</dbReference>
<accession>A0A9X1UQB0</accession>
<evidence type="ECO:0000256" key="1">
    <source>
        <dbReference type="ARBA" id="ARBA00023015"/>
    </source>
</evidence>
<dbReference type="InterPro" id="IPR009061">
    <property type="entry name" value="DNA-bd_dom_put_sf"/>
</dbReference>
<evidence type="ECO:0000259" key="5">
    <source>
        <dbReference type="PROSITE" id="PS50937"/>
    </source>
</evidence>